<sequence length="117" mass="13346">MSIESVPPENIGNLRACLICSMIKSFKQFQLDGCDNCERYLRMKGDRDAVYDYTSANYQGFIAMMNPQDSWACKWQRINRNAKGIYAISVSGLLDIKIVRQLKSCGVIYKSRDKSTT</sequence>
<keyword evidence="8" id="KW-0805">Transcription regulation</keyword>
<dbReference type="PANTHER" id="PTHR12882:SF1">
    <property type="entry name" value="TRANSCRIPTION ELONGATION FACTOR SPT4"/>
    <property type="match status" value="1"/>
</dbReference>
<evidence type="ECO:0000256" key="3">
    <source>
        <dbReference type="ARBA" id="ARBA00020182"/>
    </source>
</evidence>
<evidence type="ECO:0000256" key="10">
    <source>
        <dbReference type="ARBA" id="ARBA00023163"/>
    </source>
</evidence>
<dbReference type="eggNOG" id="KOG3490">
    <property type="taxonomic scope" value="Eukaryota"/>
</dbReference>
<keyword evidence="4" id="KW-0678">Repressor</keyword>
<dbReference type="Proteomes" id="UP000014500">
    <property type="component" value="Unassembled WGS sequence"/>
</dbReference>
<comment type="similarity">
    <text evidence="2 12">Belongs to the SPT4 family.</text>
</comment>
<evidence type="ECO:0000256" key="12">
    <source>
        <dbReference type="PIRNR" id="PIRNR025023"/>
    </source>
</evidence>
<reference evidence="14" key="2">
    <citation type="submission" date="2015-02" db="UniProtKB">
        <authorList>
            <consortium name="EnsemblMetazoa"/>
        </authorList>
    </citation>
    <scope>IDENTIFICATION</scope>
</reference>
<dbReference type="FunFam" id="3.30.40.210:FF:000001">
    <property type="entry name" value="Transcription elongation factor SPT4"/>
    <property type="match status" value="1"/>
</dbReference>
<evidence type="ECO:0000256" key="11">
    <source>
        <dbReference type="ARBA" id="ARBA00023242"/>
    </source>
</evidence>
<name>T1IHW8_STRMM</name>
<dbReference type="GO" id="GO:0140673">
    <property type="term" value="P:transcription elongation-coupled chromatin remodeling"/>
    <property type="evidence" value="ECO:0007669"/>
    <property type="project" value="InterPro"/>
</dbReference>
<evidence type="ECO:0000256" key="1">
    <source>
        <dbReference type="ARBA" id="ARBA00004123"/>
    </source>
</evidence>
<dbReference type="PANTHER" id="PTHR12882">
    <property type="entry name" value="SUPPRESSOR OF TY 4"/>
    <property type="match status" value="1"/>
</dbReference>
<organism evidence="14 15">
    <name type="scientific">Strigamia maritima</name>
    <name type="common">European centipede</name>
    <name type="synonym">Geophilus maritimus</name>
    <dbReference type="NCBI Taxonomy" id="126957"/>
    <lineage>
        <taxon>Eukaryota</taxon>
        <taxon>Metazoa</taxon>
        <taxon>Ecdysozoa</taxon>
        <taxon>Arthropoda</taxon>
        <taxon>Myriapoda</taxon>
        <taxon>Chilopoda</taxon>
        <taxon>Pleurostigmophora</taxon>
        <taxon>Geophilomorpha</taxon>
        <taxon>Linotaeniidae</taxon>
        <taxon>Strigamia</taxon>
    </lineage>
</organism>
<keyword evidence="11 12" id="KW-0539">Nucleus</keyword>
<keyword evidence="6" id="KW-0863">Zinc-finger</keyword>
<comment type="function">
    <text evidence="12">Component of the DRB sensitivity-inducing factor complex (DSIF complex), which regulates transcription elongation by RNA polymerase II.</text>
</comment>
<dbReference type="GO" id="GO:0000993">
    <property type="term" value="F:RNA polymerase II complex binding"/>
    <property type="evidence" value="ECO:0007669"/>
    <property type="project" value="TreeGrafter"/>
</dbReference>
<keyword evidence="7" id="KW-0862">Zinc</keyword>
<dbReference type="InterPro" id="IPR009287">
    <property type="entry name" value="Spt4"/>
</dbReference>
<evidence type="ECO:0000313" key="15">
    <source>
        <dbReference type="Proteomes" id="UP000014500"/>
    </source>
</evidence>
<dbReference type="PhylomeDB" id="T1IHW8"/>
<reference evidence="15" key="1">
    <citation type="submission" date="2011-05" db="EMBL/GenBank/DDBJ databases">
        <authorList>
            <person name="Richards S.R."/>
            <person name="Qu J."/>
            <person name="Jiang H."/>
            <person name="Jhangiani S.N."/>
            <person name="Agravi P."/>
            <person name="Goodspeed R."/>
            <person name="Gross S."/>
            <person name="Mandapat C."/>
            <person name="Jackson L."/>
            <person name="Mathew T."/>
            <person name="Pu L."/>
            <person name="Thornton R."/>
            <person name="Saada N."/>
            <person name="Wilczek-Boney K.B."/>
            <person name="Lee S."/>
            <person name="Kovar C."/>
            <person name="Wu Y."/>
            <person name="Scherer S.E."/>
            <person name="Worley K.C."/>
            <person name="Muzny D.M."/>
            <person name="Gibbs R."/>
        </authorList>
    </citation>
    <scope>NUCLEOTIDE SEQUENCE</scope>
    <source>
        <strain evidence="15">Brora</strain>
    </source>
</reference>
<accession>T1IHW8</accession>
<keyword evidence="15" id="KW-1185">Reference proteome</keyword>
<dbReference type="SUPFAM" id="SSF63393">
    <property type="entry name" value="RNA polymerase subunits"/>
    <property type="match status" value="1"/>
</dbReference>
<dbReference type="STRING" id="126957.T1IHW8"/>
<dbReference type="AlphaFoldDB" id="T1IHW8"/>
<keyword evidence="5" id="KW-0479">Metal-binding</keyword>
<dbReference type="CDD" id="cd07973">
    <property type="entry name" value="Spt4"/>
    <property type="match status" value="1"/>
</dbReference>
<evidence type="ECO:0000256" key="8">
    <source>
        <dbReference type="ARBA" id="ARBA00023015"/>
    </source>
</evidence>
<proteinExistence type="inferred from homology"/>
<feature type="domain" description="Spt4/RpoE2 zinc finger" evidence="13">
    <location>
        <begin position="14"/>
        <end position="91"/>
    </location>
</feature>
<dbReference type="InterPro" id="IPR022800">
    <property type="entry name" value="Spt4/RpoE2_Znf"/>
</dbReference>
<comment type="subcellular location">
    <subcellularLocation>
        <location evidence="1 12">Nucleus</location>
    </subcellularLocation>
</comment>
<dbReference type="Pfam" id="PF06093">
    <property type="entry name" value="Spt4"/>
    <property type="match status" value="1"/>
</dbReference>
<dbReference type="InterPro" id="IPR029040">
    <property type="entry name" value="RPABC4/Spt4"/>
</dbReference>
<evidence type="ECO:0000256" key="5">
    <source>
        <dbReference type="ARBA" id="ARBA00022723"/>
    </source>
</evidence>
<dbReference type="GO" id="GO:0008270">
    <property type="term" value="F:zinc ion binding"/>
    <property type="evidence" value="ECO:0007669"/>
    <property type="project" value="UniProtKB-KW"/>
</dbReference>
<dbReference type="OMA" id="CERYLRM"/>
<keyword evidence="10 12" id="KW-0804">Transcription</keyword>
<keyword evidence="9" id="KW-0010">Activator</keyword>
<dbReference type="HOGENOM" id="CLU_138052_3_0_1"/>
<dbReference type="EnsemblMetazoa" id="SMAR000446-RA">
    <property type="protein sequence ID" value="SMAR000446-PA"/>
    <property type="gene ID" value="SMAR000446"/>
</dbReference>
<dbReference type="GO" id="GO:0006355">
    <property type="term" value="P:regulation of DNA-templated transcription"/>
    <property type="evidence" value="ECO:0007669"/>
    <property type="project" value="InterPro"/>
</dbReference>
<dbReference type="Gene3D" id="3.30.40.210">
    <property type="match status" value="1"/>
</dbReference>
<protein>
    <recommendedName>
        <fullName evidence="3 12">Transcription elongation factor SPT4</fullName>
    </recommendedName>
</protein>
<evidence type="ECO:0000256" key="7">
    <source>
        <dbReference type="ARBA" id="ARBA00022833"/>
    </source>
</evidence>
<dbReference type="PIRSF" id="PIRSF025023">
    <property type="entry name" value="Spt4"/>
    <property type="match status" value="1"/>
</dbReference>
<evidence type="ECO:0000313" key="14">
    <source>
        <dbReference type="EnsemblMetazoa" id="SMAR000446-PA"/>
    </source>
</evidence>
<dbReference type="EMBL" id="JH430028">
    <property type="status" value="NOT_ANNOTATED_CDS"/>
    <property type="molecule type" value="Genomic_DNA"/>
</dbReference>
<evidence type="ECO:0000259" key="13">
    <source>
        <dbReference type="SMART" id="SM01389"/>
    </source>
</evidence>
<evidence type="ECO:0000256" key="6">
    <source>
        <dbReference type="ARBA" id="ARBA00022771"/>
    </source>
</evidence>
<dbReference type="InterPro" id="IPR038510">
    <property type="entry name" value="Spt4_sf"/>
</dbReference>
<dbReference type="SMART" id="SM01389">
    <property type="entry name" value="Spt4"/>
    <property type="match status" value="1"/>
</dbReference>
<dbReference type="GO" id="GO:0032044">
    <property type="term" value="C:DSIF complex"/>
    <property type="evidence" value="ECO:0007669"/>
    <property type="project" value="TreeGrafter"/>
</dbReference>
<evidence type="ECO:0000256" key="9">
    <source>
        <dbReference type="ARBA" id="ARBA00023159"/>
    </source>
</evidence>
<evidence type="ECO:0000256" key="4">
    <source>
        <dbReference type="ARBA" id="ARBA00022491"/>
    </source>
</evidence>
<evidence type="ECO:0000256" key="2">
    <source>
        <dbReference type="ARBA" id="ARBA00010464"/>
    </source>
</evidence>